<evidence type="ECO:0000313" key="2">
    <source>
        <dbReference type="EMBL" id="KAG1899966.1"/>
    </source>
</evidence>
<feature type="compositionally biased region" description="Basic residues" evidence="1">
    <location>
        <begin position="94"/>
        <end position="111"/>
    </location>
</feature>
<dbReference type="GeneID" id="64661387"/>
<protein>
    <submittedName>
        <fullName evidence="2">Uncharacterized protein</fullName>
    </submittedName>
</protein>
<name>A0AAD4HKX9_9AGAM</name>
<gene>
    <name evidence="2" type="ORF">F5891DRAFT_1189049</name>
</gene>
<feature type="compositionally biased region" description="Acidic residues" evidence="1">
    <location>
        <begin position="76"/>
        <end position="89"/>
    </location>
</feature>
<reference evidence="2" key="1">
    <citation type="journal article" date="2020" name="New Phytol.">
        <title>Comparative genomics reveals dynamic genome evolution in host specialist ectomycorrhizal fungi.</title>
        <authorList>
            <person name="Lofgren L.A."/>
            <person name="Nguyen N.H."/>
            <person name="Vilgalys R."/>
            <person name="Ruytinx J."/>
            <person name="Liao H.L."/>
            <person name="Branco S."/>
            <person name="Kuo A."/>
            <person name="LaButti K."/>
            <person name="Lipzen A."/>
            <person name="Andreopoulos W."/>
            <person name="Pangilinan J."/>
            <person name="Riley R."/>
            <person name="Hundley H."/>
            <person name="Na H."/>
            <person name="Barry K."/>
            <person name="Grigoriev I.V."/>
            <person name="Stajich J.E."/>
            <person name="Kennedy P.G."/>
        </authorList>
    </citation>
    <scope>NUCLEOTIDE SEQUENCE</scope>
    <source>
        <strain evidence="2">FC203</strain>
    </source>
</reference>
<organism evidence="2 3">
    <name type="scientific">Suillus fuscotomentosus</name>
    <dbReference type="NCBI Taxonomy" id="1912939"/>
    <lineage>
        <taxon>Eukaryota</taxon>
        <taxon>Fungi</taxon>
        <taxon>Dikarya</taxon>
        <taxon>Basidiomycota</taxon>
        <taxon>Agaricomycotina</taxon>
        <taxon>Agaricomycetes</taxon>
        <taxon>Agaricomycetidae</taxon>
        <taxon>Boletales</taxon>
        <taxon>Suillineae</taxon>
        <taxon>Suillaceae</taxon>
        <taxon>Suillus</taxon>
    </lineage>
</organism>
<keyword evidence="3" id="KW-1185">Reference proteome</keyword>
<dbReference type="AlphaFoldDB" id="A0AAD4HKX9"/>
<proteinExistence type="predicted"/>
<evidence type="ECO:0000256" key="1">
    <source>
        <dbReference type="SAM" id="MobiDB-lite"/>
    </source>
</evidence>
<feature type="region of interest" description="Disordered" evidence="1">
    <location>
        <begin position="55"/>
        <end position="139"/>
    </location>
</feature>
<feature type="region of interest" description="Disordered" evidence="1">
    <location>
        <begin position="1"/>
        <end position="37"/>
    </location>
</feature>
<dbReference type="EMBL" id="JABBWK010000029">
    <property type="protein sequence ID" value="KAG1899966.1"/>
    <property type="molecule type" value="Genomic_DNA"/>
</dbReference>
<comment type="caution">
    <text evidence="2">The sequence shown here is derived from an EMBL/GenBank/DDBJ whole genome shotgun (WGS) entry which is preliminary data.</text>
</comment>
<sequence>MAARASTAKQPTAPEATPTIPMPPQSSVTPEPELLPPPVASVTLELELPPLPIVRSPRLVQTAPIPPKSPAPSELTPDDVPSDNNEDLEPISTNKRRKKKALKTSRGKGKHRATEESDNEDQELAKPTKGCIKHVACRK</sequence>
<evidence type="ECO:0000313" key="3">
    <source>
        <dbReference type="Proteomes" id="UP001195769"/>
    </source>
</evidence>
<dbReference type="Proteomes" id="UP001195769">
    <property type="component" value="Unassembled WGS sequence"/>
</dbReference>
<accession>A0AAD4HKX9</accession>
<dbReference type="RefSeq" id="XP_041225542.1">
    <property type="nucleotide sequence ID" value="XM_041367089.1"/>
</dbReference>